<gene>
    <name evidence="1" type="ORF">G2W53_037299</name>
</gene>
<keyword evidence="2" id="KW-1185">Reference proteome</keyword>
<evidence type="ECO:0000313" key="2">
    <source>
        <dbReference type="Proteomes" id="UP000634136"/>
    </source>
</evidence>
<accession>A0A834SX20</accession>
<dbReference type="EMBL" id="JAAIUW010000011">
    <property type="protein sequence ID" value="KAF7810556.1"/>
    <property type="molecule type" value="Genomic_DNA"/>
</dbReference>
<organism evidence="1 2">
    <name type="scientific">Senna tora</name>
    <dbReference type="NCBI Taxonomy" id="362788"/>
    <lineage>
        <taxon>Eukaryota</taxon>
        <taxon>Viridiplantae</taxon>
        <taxon>Streptophyta</taxon>
        <taxon>Embryophyta</taxon>
        <taxon>Tracheophyta</taxon>
        <taxon>Spermatophyta</taxon>
        <taxon>Magnoliopsida</taxon>
        <taxon>eudicotyledons</taxon>
        <taxon>Gunneridae</taxon>
        <taxon>Pentapetalae</taxon>
        <taxon>rosids</taxon>
        <taxon>fabids</taxon>
        <taxon>Fabales</taxon>
        <taxon>Fabaceae</taxon>
        <taxon>Caesalpinioideae</taxon>
        <taxon>Cassia clade</taxon>
        <taxon>Senna</taxon>
    </lineage>
</organism>
<proteinExistence type="predicted"/>
<evidence type="ECO:0000313" key="1">
    <source>
        <dbReference type="EMBL" id="KAF7810556.1"/>
    </source>
</evidence>
<sequence>MVHRLVHIGGPQMRIDGFDVLKSSEGGRRPFGVVLGVLCWQKMMRHSYRGLHHWVALPSVVQGSVVLKLFLQALEVLLICLVFAKSLYDMFLKRIMSMLVGIRTVCPPGTTVGRQGVISNSAPLT</sequence>
<dbReference type="Proteomes" id="UP000634136">
    <property type="component" value="Unassembled WGS sequence"/>
</dbReference>
<comment type="caution">
    <text evidence="1">The sequence shown here is derived from an EMBL/GenBank/DDBJ whole genome shotgun (WGS) entry which is preliminary data.</text>
</comment>
<protein>
    <submittedName>
        <fullName evidence="1">Uncharacterized protein</fullName>
    </submittedName>
</protein>
<name>A0A834SX20_9FABA</name>
<reference evidence="1" key="1">
    <citation type="submission" date="2020-09" db="EMBL/GenBank/DDBJ databases">
        <title>Genome-Enabled Discovery of Anthraquinone Biosynthesis in Senna tora.</title>
        <authorList>
            <person name="Kang S.-H."/>
            <person name="Pandey R.P."/>
            <person name="Lee C.-M."/>
            <person name="Sim J.-S."/>
            <person name="Jeong J.-T."/>
            <person name="Choi B.-S."/>
            <person name="Jung M."/>
            <person name="Ginzburg D."/>
            <person name="Zhao K."/>
            <person name="Won S.Y."/>
            <person name="Oh T.-J."/>
            <person name="Yu Y."/>
            <person name="Kim N.-H."/>
            <person name="Lee O.R."/>
            <person name="Lee T.-H."/>
            <person name="Bashyal P."/>
            <person name="Kim T.-S."/>
            <person name="Lee W.-H."/>
            <person name="Kawkins C."/>
            <person name="Kim C.-K."/>
            <person name="Kim J.S."/>
            <person name="Ahn B.O."/>
            <person name="Rhee S.Y."/>
            <person name="Sohng J.K."/>
        </authorList>
    </citation>
    <scope>NUCLEOTIDE SEQUENCE</scope>
    <source>
        <tissue evidence="1">Leaf</tissue>
    </source>
</reference>
<dbReference type="AlphaFoldDB" id="A0A834SX20"/>